<dbReference type="SUPFAM" id="SSF89796">
    <property type="entry name" value="CoA-transferase family III (CaiB/BaiF)"/>
    <property type="match status" value="1"/>
</dbReference>
<dbReference type="InterPro" id="IPR023606">
    <property type="entry name" value="CoA-Trfase_III_dom_1_sf"/>
</dbReference>
<evidence type="ECO:0000313" key="3">
    <source>
        <dbReference type="EMBL" id="KAH7024270.1"/>
    </source>
</evidence>
<comment type="caution">
    <text evidence="3">The sequence shown here is derived from an EMBL/GenBank/DDBJ whole genome shotgun (WGS) entry which is preliminary data.</text>
</comment>
<dbReference type="Proteomes" id="UP000774617">
    <property type="component" value="Unassembled WGS sequence"/>
</dbReference>
<dbReference type="PANTHER" id="PTHR48207:SF3">
    <property type="entry name" value="SUCCINATE--HYDROXYMETHYLGLUTARATE COA-TRANSFERASE"/>
    <property type="match status" value="1"/>
</dbReference>
<organism evidence="3 4">
    <name type="scientific">Macrophomina phaseolina</name>
    <dbReference type="NCBI Taxonomy" id="35725"/>
    <lineage>
        <taxon>Eukaryota</taxon>
        <taxon>Fungi</taxon>
        <taxon>Dikarya</taxon>
        <taxon>Ascomycota</taxon>
        <taxon>Pezizomycotina</taxon>
        <taxon>Dothideomycetes</taxon>
        <taxon>Dothideomycetes incertae sedis</taxon>
        <taxon>Botryosphaeriales</taxon>
        <taxon>Botryosphaeriaceae</taxon>
        <taxon>Macrophomina</taxon>
    </lineage>
</organism>
<evidence type="ECO:0000256" key="2">
    <source>
        <dbReference type="ARBA" id="ARBA00022679"/>
    </source>
</evidence>
<keyword evidence="4" id="KW-1185">Reference proteome</keyword>
<sequence length="393" mass="42802">MLRRSTPRRLKLLTQELRPPFRGSVRSSSTTVDQMNKAGALSGLKVLNLSRVLAAPFCTQILADYGAGVIKVEQRTTGDDTRQWTVGGEAGKWKTEGPMSSYFNSVNRNKRSITLDLKKAGGREILLELAKISDVLIENFVPGKTDELGVGYNPVSKTNPAIIYASVYGYGPSGPYQRRTGYDAIAAGVAGLMHITGQPDSPPVRPGLGMVDTCTGLYLHVAILAALQARNQTGKGEKLDASLFETQISLLINIGADWLNLGVEGKRNSNVHPSIAPCNTFQTKDGYLATNAKRVEHGKAIDEIVERVLKNKTLDEWMKVFEGRGLAHGPVNTIERAFDHPQIQARNMVESVPCEEVSAGEVKVIGIPVKFGDTPGRICKGHHIWGSILMKSW</sequence>
<evidence type="ECO:0000256" key="1">
    <source>
        <dbReference type="ARBA" id="ARBA00008383"/>
    </source>
</evidence>
<comment type="similarity">
    <text evidence="1">Belongs to the CoA-transferase III family.</text>
</comment>
<protein>
    <submittedName>
        <fullName evidence="3">CoA-transferase family III domain-containing protein</fullName>
    </submittedName>
</protein>
<name>A0ABQ8FSV6_9PEZI</name>
<dbReference type="InterPro" id="IPR003673">
    <property type="entry name" value="CoA-Trfase_fam_III"/>
</dbReference>
<dbReference type="InterPro" id="IPR050483">
    <property type="entry name" value="CoA-transferase_III_domain"/>
</dbReference>
<dbReference type="Pfam" id="PF02515">
    <property type="entry name" value="CoA_transf_3"/>
    <property type="match status" value="1"/>
</dbReference>
<keyword evidence="2" id="KW-0808">Transferase</keyword>
<reference evidence="3 4" key="1">
    <citation type="journal article" date="2021" name="Nat. Commun.">
        <title>Genetic determinants of endophytism in the Arabidopsis root mycobiome.</title>
        <authorList>
            <person name="Mesny F."/>
            <person name="Miyauchi S."/>
            <person name="Thiergart T."/>
            <person name="Pickel B."/>
            <person name="Atanasova L."/>
            <person name="Karlsson M."/>
            <person name="Huettel B."/>
            <person name="Barry K.W."/>
            <person name="Haridas S."/>
            <person name="Chen C."/>
            <person name="Bauer D."/>
            <person name="Andreopoulos W."/>
            <person name="Pangilinan J."/>
            <person name="LaButti K."/>
            <person name="Riley R."/>
            <person name="Lipzen A."/>
            <person name="Clum A."/>
            <person name="Drula E."/>
            <person name="Henrissat B."/>
            <person name="Kohler A."/>
            <person name="Grigoriev I.V."/>
            <person name="Martin F.M."/>
            <person name="Hacquard S."/>
        </authorList>
    </citation>
    <scope>NUCLEOTIDE SEQUENCE [LARGE SCALE GENOMIC DNA]</scope>
    <source>
        <strain evidence="3 4">MPI-SDFR-AT-0080</strain>
    </source>
</reference>
<dbReference type="PANTHER" id="PTHR48207">
    <property type="entry name" value="SUCCINATE--HYDROXYMETHYLGLUTARATE COA-TRANSFERASE"/>
    <property type="match status" value="1"/>
</dbReference>
<proteinExistence type="inferred from homology"/>
<evidence type="ECO:0000313" key="4">
    <source>
        <dbReference type="Proteomes" id="UP000774617"/>
    </source>
</evidence>
<dbReference type="EMBL" id="JAGTJR010000062">
    <property type="protein sequence ID" value="KAH7024270.1"/>
    <property type="molecule type" value="Genomic_DNA"/>
</dbReference>
<dbReference type="Gene3D" id="3.40.50.10540">
    <property type="entry name" value="Crotonobetainyl-coa:carnitine coa-transferase, domain 1"/>
    <property type="match status" value="1"/>
</dbReference>
<gene>
    <name evidence="3" type="ORF">B0J12DRAFT_722264</name>
</gene>
<accession>A0ABQ8FSV6</accession>